<keyword evidence="11" id="KW-1185">Reference proteome</keyword>
<evidence type="ECO:0000256" key="7">
    <source>
        <dbReference type="PROSITE-ProRule" id="PRU01091"/>
    </source>
</evidence>
<dbReference type="PROSITE" id="PS51755">
    <property type="entry name" value="OMPR_PHOB"/>
    <property type="match status" value="1"/>
</dbReference>
<keyword evidence="5" id="KW-0804">Transcription</keyword>
<accession>A0ABR8UCG1</accession>
<evidence type="ECO:0000259" key="8">
    <source>
        <dbReference type="PROSITE" id="PS50110"/>
    </source>
</evidence>
<evidence type="ECO:0000256" key="4">
    <source>
        <dbReference type="ARBA" id="ARBA00023125"/>
    </source>
</evidence>
<evidence type="ECO:0000256" key="1">
    <source>
        <dbReference type="ARBA" id="ARBA00022553"/>
    </source>
</evidence>
<dbReference type="PANTHER" id="PTHR48111">
    <property type="entry name" value="REGULATOR OF RPOS"/>
    <property type="match status" value="1"/>
</dbReference>
<organism evidence="10 11">
    <name type="scientific">Sporosarcina quadrami</name>
    <dbReference type="NCBI Taxonomy" id="2762234"/>
    <lineage>
        <taxon>Bacteria</taxon>
        <taxon>Bacillati</taxon>
        <taxon>Bacillota</taxon>
        <taxon>Bacilli</taxon>
        <taxon>Bacillales</taxon>
        <taxon>Caryophanaceae</taxon>
        <taxon>Sporosarcina</taxon>
    </lineage>
</organism>
<feature type="domain" description="Response regulatory" evidence="8">
    <location>
        <begin position="3"/>
        <end position="116"/>
    </location>
</feature>
<dbReference type="Gene3D" id="1.10.10.10">
    <property type="entry name" value="Winged helix-like DNA-binding domain superfamily/Winged helix DNA-binding domain"/>
    <property type="match status" value="1"/>
</dbReference>
<feature type="modified residue" description="4-aspartylphosphate" evidence="6">
    <location>
        <position position="52"/>
    </location>
</feature>
<dbReference type="InterPro" id="IPR016032">
    <property type="entry name" value="Sig_transdc_resp-reg_C-effctor"/>
</dbReference>
<dbReference type="PANTHER" id="PTHR48111:SF22">
    <property type="entry name" value="REGULATOR OF RPOS"/>
    <property type="match status" value="1"/>
</dbReference>
<keyword evidence="1 6" id="KW-0597">Phosphoprotein</keyword>
<evidence type="ECO:0000259" key="9">
    <source>
        <dbReference type="PROSITE" id="PS51755"/>
    </source>
</evidence>
<dbReference type="Pfam" id="PF00486">
    <property type="entry name" value="Trans_reg_C"/>
    <property type="match status" value="1"/>
</dbReference>
<keyword evidence="4 7" id="KW-0238">DNA-binding</keyword>
<sequence>MKKILIIEDEKDLSKFIQLELEYEGYEVRTAFNGRDGLELALHEDVDLVLLDLMLPKLNGIEVCRRIRLVKYTPIIMITARDSVLDKISGLDSGADDYITKPFEIEELLARMRSLFRRSEVPVNHNTIIYQDLEVNMESRTVKRGKDEIELTKKEFELLYLLLKNKNRVLTRDILLEKIWGFDTTIETNIVDVYISYLRAKVDRKEEESYIQTVRGTGYVIRD</sequence>
<dbReference type="RefSeq" id="WP_191695551.1">
    <property type="nucleotide sequence ID" value="NZ_JACSQN010000014.1"/>
</dbReference>
<dbReference type="InterPro" id="IPR039420">
    <property type="entry name" value="WalR-like"/>
</dbReference>
<evidence type="ECO:0000256" key="3">
    <source>
        <dbReference type="ARBA" id="ARBA00023015"/>
    </source>
</evidence>
<keyword evidence="3" id="KW-0805">Transcription regulation</keyword>
<dbReference type="InterPro" id="IPR011006">
    <property type="entry name" value="CheY-like_superfamily"/>
</dbReference>
<proteinExistence type="predicted"/>
<feature type="domain" description="OmpR/PhoB-type" evidence="9">
    <location>
        <begin position="125"/>
        <end position="223"/>
    </location>
</feature>
<evidence type="ECO:0000313" key="10">
    <source>
        <dbReference type="EMBL" id="MBD7985722.1"/>
    </source>
</evidence>
<comment type="caution">
    <text evidence="10">The sequence shown here is derived from an EMBL/GenBank/DDBJ whole genome shotgun (WGS) entry which is preliminary data.</text>
</comment>
<dbReference type="Gene3D" id="6.10.250.690">
    <property type="match status" value="1"/>
</dbReference>
<evidence type="ECO:0000256" key="2">
    <source>
        <dbReference type="ARBA" id="ARBA00023012"/>
    </source>
</evidence>
<name>A0ABR8UCG1_9BACL</name>
<feature type="DNA-binding region" description="OmpR/PhoB-type" evidence="7">
    <location>
        <begin position="125"/>
        <end position="223"/>
    </location>
</feature>
<dbReference type="SUPFAM" id="SSF46894">
    <property type="entry name" value="C-terminal effector domain of the bipartite response regulators"/>
    <property type="match status" value="1"/>
</dbReference>
<reference evidence="10 11" key="1">
    <citation type="submission" date="2020-08" db="EMBL/GenBank/DDBJ databases">
        <title>A Genomic Blueprint of the Chicken Gut Microbiome.</title>
        <authorList>
            <person name="Gilroy R."/>
            <person name="Ravi A."/>
            <person name="Getino M."/>
            <person name="Pursley I."/>
            <person name="Horton D.L."/>
            <person name="Alikhan N.-F."/>
            <person name="Baker D."/>
            <person name="Gharbi K."/>
            <person name="Hall N."/>
            <person name="Watson M."/>
            <person name="Adriaenssens E.M."/>
            <person name="Foster-Nyarko E."/>
            <person name="Jarju S."/>
            <person name="Secka A."/>
            <person name="Antonio M."/>
            <person name="Oren A."/>
            <person name="Chaudhuri R."/>
            <person name="La Ragione R.M."/>
            <person name="Hildebrand F."/>
            <person name="Pallen M.J."/>
        </authorList>
    </citation>
    <scope>NUCLEOTIDE SEQUENCE [LARGE SCALE GENOMIC DNA]</scope>
    <source>
        <strain evidence="10 11">Sa2YVA2</strain>
    </source>
</reference>
<gene>
    <name evidence="10" type="ORF">H9649_14105</name>
</gene>
<evidence type="ECO:0000313" key="11">
    <source>
        <dbReference type="Proteomes" id="UP000626786"/>
    </source>
</evidence>
<dbReference type="SUPFAM" id="SSF52172">
    <property type="entry name" value="CheY-like"/>
    <property type="match status" value="1"/>
</dbReference>
<dbReference type="Gene3D" id="3.40.50.2300">
    <property type="match status" value="1"/>
</dbReference>
<evidence type="ECO:0000256" key="6">
    <source>
        <dbReference type="PROSITE-ProRule" id="PRU00169"/>
    </source>
</evidence>
<keyword evidence="2" id="KW-0902">Two-component regulatory system</keyword>
<dbReference type="Pfam" id="PF00072">
    <property type="entry name" value="Response_reg"/>
    <property type="match status" value="1"/>
</dbReference>
<dbReference type="SMART" id="SM00862">
    <property type="entry name" value="Trans_reg_C"/>
    <property type="match status" value="1"/>
</dbReference>
<protein>
    <submittedName>
        <fullName evidence="10">Response regulator transcription factor</fullName>
    </submittedName>
</protein>
<dbReference type="CDD" id="cd00383">
    <property type="entry name" value="trans_reg_C"/>
    <property type="match status" value="1"/>
</dbReference>
<dbReference type="Proteomes" id="UP000626786">
    <property type="component" value="Unassembled WGS sequence"/>
</dbReference>
<dbReference type="EMBL" id="JACSQN010000014">
    <property type="protein sequence ID" value="MBD7985722.1"/>
    <property type="molecule type" value="Genomic_DNA"/>
</dbReference>
<dbReference type="SMART" id="SM00448">
    <property type="entry name" value="REC"/>
    <property type="match status" value="1"/>
</dbReference>
<dbReference type="PROSITE" id="PS50110">
    <property type="entry name" value="RESPONSE_REGULATORY"/>
    <property type="match status" value="1"/>
</dbReference>
<dbReference type="InterPro" id="IPR036388">
    <property type="entry name" value="WH-like_DNA-bd_sf"/>
</dbReference>
<dbReference type="InterPro" id="IPR001867">
    <property type="entry name" value="OmpR/PhoB-type_DNA-bd"/>
</dbReference>
<evidence type="ECO:0000256" key="5">
    <source>
        <dbReference type="ARBA" id="ARBA00023163"/>
    </source>
</evidence>
<dbReference type="InterPro" id="IPR001789">
    <property type="entry name" value="Sig_transdc_resp-reg_receiver"/>
</dbReference>